<organism evidence="2 3">
    <name type="scientific">Pseudocercospora eumusae</name>
    <dbReference type="NCBI Taxonomy" id="321146"/>
    <lineage>
        <taxon>Eukaryota</taxon>
        <taxon>Fungi</taxon>
        <taxon>Dikarya</taxon>
        <taxon>Ascomycota</taxon>
        <taxon>Pezizomycotina</taxon>
        <taxon>Dothideomycetes</taxon>
        <taxon>Dothideomycetidae</taxon>
        <taxon>Mycosphaerellales</taxon>
        <taxon>Mycosphaerellaceae</taxon>
        <taxon>Pseudocercospora</taxon>
    </lineage>
</organism>
<comment type="caution">
    <text evidence="2">The sequence shown here is derived from an EMBL/GenBank/DDBJ whole genome shotgun (WGS) entry which is preliminary data.</text>
</comment>
<feature type="compositionally biased region" description="Basic residues" evidence="1">
    <location>
        <begin position="132"/>
        <end position="158"/>
    </location>
</feature>
<gene>
    <name evidence="2" type="ORF">AC578_7312</name>
</gene>
<evidence type="ECO:0000313" key="2">
    <source>
        <dbReference type="EMBL" id="KXT06950.1"/>
    </source>
</evidence>
<evidence type="ECO:0000256" key="1">
    <source>
        <dbReference type="SAM" id="MobiDB-lite"/>
    </source>
</evidence>
<protein>
    <submittedName>
        <fullName evidence="2">Uncharacterized protein</fullName>
    </submittedName>
</protein>
<name>A0A139HWU8_9PEZI</name>
<feature type="compositionally biased region" description="Low complexity" evidence="1">
    <location>
        <begin position="180"/>
        <end position="197"/>
    </location>
</feature>
<dbReference type="EMBL" id="LFZN01000004">
    <property type="protein sequence ID" value="KXT06950.1"/>
    <property type="molecule type" value="Genomic_DNA"/>
</dbReference>
<feature type="region of interest" description="Disordered" evidence="1">
    <location>
        <begin position="180"/>
        <end position="201"/>
    </location>
</feature>
<accession>A0A139HWU8</accession>
<proteinExistence type="predicted"/>
<reference evidence="2 3" key="1">
    <citation type="submission" date="2015-07" db="EMBL/GenBank/DDBJ databases">
        <title>Comparative genomics of the Sigatoka disease complex on banana suggests a link between parallel evolutionary changes in Pseudocercospora fijiensis and Pseudocercospora eumusae and increased virulence on the banana host.</title>
        <authorList>
            <person name="Chang T.-C."/>
            <person name="Salvucci A."/>
            <person name="Crous P.W."/>
            <person name="Stergiopoulos I."/>
        </authorList>
    </citation>
    <scope>NUCLEOTIDE SEQUENCE [LARGE SCALE GENOMIC DNA]</scope>
    <source>
        <strain evidence="2 3">CBS 114824</strain>
    </source>
</reference>
<keyword evidence="3" id="KW-1185">Reference proteome</keyword>
<dbReference type="Proteomes" id="UP000070133">
    <property type="component" value="Unassembled WGS sequence"/>
</dbReference>
<sequence>MSRFGILELRNWLDNMEERNAIEPISSLTAWLDPVYPSILEDYVHTLDGFKITHEERLMLESMIHDDGNSHIAPAPKTTTRPTNKRVRWNDHVSTIDTDVADCHAPGQKSKGDVQCLDQPTPVDSPSPGAVRYHHHGRQQSHKQRRNNIKVRSQRKAHVHLDCEHNTETSDARQLFMLEPTSPSSASTSSSGSTPPALNDAHLLSPELESCIMIPWNEDDFSD</sequence>
<feature type="region of interest" description="Disordered" evidence="1">
    <location>
        <begin position="101"/>
        <end position="158"/>
    </location>
</feature>
<dbReference type="AlphaFoldDB" id="A0A139HWU8"/>
<evidence type="ECO:0000313" key="3">
    <source>
        <dbReference type="Proteomes" id="UP000070133"/>
    </source>
</evidence>